<organism evidence="3 4">
    <name type="scientific">Filimonas lacunae</name>
    <dbReference type="NCBI Taxonomy" id="477680"/>
    <lineage>
        <taxon>Bacteria</taxon>
        <taxon>Pseudomonadati</taxon>
        <taxon>Bacteroidota</taxon>
        <taxon>Chitinophagia</taxon>
        <taxon>Chitinophagales</taxon>
        <taxon>Chitinophagaceae</taxon>
        <taxon>Filimonas</taxon>
    </lineage>
</organism>
<gene>
    <name evidence="3" type="ORF">SAMN05421788_106200</name>
</gene>
<dbReference type="InterPro" id="IPR036770">
    <property type="entry name" value="Ankyrin_rpt-contain_sf"/>
</dbReference>
<sequence length="276" mass="30728">MIDLLKKILQPKPARKLLQAIATEKNDLTKELLENGYSANAIDETGQHVLFSVMANNTNTRLAIVELLLAYGADVNCRRADGCTPVFLARGEVLQLLLANQANVIVKNNQGATPLHFATDVEEAKVLVDLGLNINERDNEHNSILHNSMYGSYELVKYCLESGADVHAQNQKGWTPLTSLARTEKVMEQDKLADIIAKAELLLEAGADINVLDYRKWTISDHAIFVNNNPFAIWLRTMQRPYGARTLHKGKSLERWTSATGSYNNRLPGNDGLCME</sequence>
<evidence type="ECO:0000313" key="4">
    <source>
        <dbReference type="Proteomes" id="UP000186917"/>
    </source>
</evidence>
<keyword evidence="4" id="KW-1185">Reference proteome</keyword>
<proteinExistence type="predicted"/>
<dbReference type="Proteomes" id="UP000186917">
    <property type="component" value="Unassembled WGS sequence"/>
</dbReference>
<evidence type="ECO:0000256" key="1">
    <source>
        <dbReference type="ARBA" id="ARBA00022737"/>
    </source>
</evidence>
<protein>
    <submittedName>
        <fullName evidence="3">Ankyrin repeat</fullName>
    </submittedName>
</protein>
<reference evidence="4" key="1">
    <citation type="submission" date="2017-01" db="EMBL/GenBank/DDBJ databases">
        <authorList>
            <person name="Varghese N."/>
            <person name="Submissions S."/>
        </authorList>
    </citation>
    <scope>NUCLEOTIDE SEQUENCE [LARGE SCALE GENOMIC DNA]</scope>
    <source>
        <strain evidence="4">DSM 21054</strain>
    </source>
</reference>
<dbReference type="OrthoDB" id="2575953at2"/>
<dbReference type="PRINTS" id="PR01415">
    <property type="entry name" value="ANKYRIN"/>
</dbReference>
<dbReference type="EMBL" id="FTOR01000006">
    <property type="protein sequence ID" value="SIT24848.1"/>
    <property type="molecule type" value="Genomic_DNA"/>
</dbReference>
<dbReference type="SUPFAM" id="SSF48403">
    <property type="entry name" value="Ankyrin repeat"/>
    <property type="match status" value="1"/>
</dbReference>
<keyword evidence="1" id="KW-0677">Repeat</keyword>
<evidence type="ECO:0000313" key="3">
    <source>
        <dbReference type="EMBL" id="SIT24848.1"/>
    </source>
</evidence>
<dbReference type="KEGG" id="fln:FLA_2155"/>
<dbReference type="STRING" id="477680.SAMN05421788_106200"/>
<dbReference type="Pfam" id="PF12796">
    <property type="entry name" value="Ank_2"/>
    <property type="match status" value="1"/>
</dbReference>
<dbReference type="SMART" id="SM00248">
    <property type="entry name" value="ANK"/>
    <property type="match status" value="4"/>
</dbReference>
<accession>A0A173MF44</accession>
<dbReference type="AlphaFoldDB" id="A0A173MF44"/>
<dbReference type="PANTHER" id="PTHR24134:SF9">
    <property type="entry name" value="ANKYRIN REPEAT AND SOCS BOX PROTEIN 8"/>
    <property type="match status" value="1"/>
</dbReference>
<dbReference type="Pfam" id="PF13637">
    <property type="entry name" value="Ank_4"/>
    <property type="match status" value="1"/>
</dbReference>
<dbReference type="Gene3D" id="1.25.40.20">
    <property type="entry name" value="Ankyrin repeat-containing domain"/>
    <property type="match status" value="2"/>
</dbReference>
<dbReference type="InterPro" id="IPR002110">
    <property type="entry name" value="Ankyrin_rpt"/>
</dbReference>
<dbReference type="PANTHER" id="PTHR24134">
    <property type="entry name" value="ANKYRIN REPEAT-CONTAINING PROTEIN DDB_G0279043"/>
    <property type="match status" value="1"/>
</dbReference>
<keyword evidence="2" id="KW-0040">ANK repeat</keyword>
<evidence type="ECO:0000256" key="2">
    <source>
        <dbReference type="ARBA" id="ARBA00023043"/>
    </source>
</evidence>
<dbReference type="RefSeq" id="WP_076380399.1">
    <property type="nucleotide sequence ID" value="NZ_AP017422.1"/>
</dbReference>
<name>A0A173MF44_9BACT</name>